<keyword evidence="2" id="KW-1185">Reference proteome</keyword>
<keyword evidence="1" id="KW-0645">Protease</keyword>
<dbReference type="GO" id="GO:0006508">
    <property type="term" value="P:proteolysis"/>
    <property type="evidence" value="ECO:0007669"/>
    <property type="project" value="UniProtKB-KW"/>
</dbReference>
<protein>
    <submittedName>
        <fullName evidence="1">Surface protease related protein</fullName>
    </submittedName>
</protein>
<reference key="1">
    <citation type="submission" date="2009-08" db="EMBL/GenBank/DDBJ databases">
        <title>The genome sequence of Methanothermobacter marburgensis.</title>
        <authorList>
            <person name="Kaster A."/>
            <person name="Seedorf H."/>
            <person name="Goenrich M."/>
            <person name="Wiezer A."/>
            <person name="Liesegang H."/>
            <person name="Thauer R."/>
            <person name="Gottschalk G."/>
        </authorList>
    </citation>
    <scope>NUCLEOTIDE SEQUENCE</scope>
    <source>
        <strain>Marburg</strain>
    </source>
</reference>
<name>D9PY75_METTM</name>
<gene>
    <name evidence="1" type="ordered locus">MTBMA_c15940</name>
</gene>
<sequence length="62" mass="6828">MSLIASMQLPPHNPITFILGYGLVGHQVKMAAYATTIAYINSKQAASKNLSWNIKHTFHGML</sequence>
<dbReference type="GO" id="GO:0008233">
    <property type="term" value="F:peptidase activity"/>
    <property type="evidence" value="ECO:0007669"/>
    <property type="project" value="UniProtKB-KW"/>
</dbReference>
<dbReference type="HOGENOM" id="CLU_2893311_0_0_2"/>
<evidence type="ECO:0000313" key="1">
    <source>
        <dbReference type="EMBL" id="ADL59173.1"/>
    </source>
</evidence>
<dbReference type="AlphaFoldDB" id="D9PY75"/>
<organism evidence="1 2">
    <name type="scientific">Methanothermobacter marburgensis (strain ATCC BAA-927 / DSM 2133 / JCM 14651 / NBRC 100331 / OCM 82 / Marburg)</name>
    <name type="common">Methanobacterium thermoautotrophicum</name>
    <dbReference type="NCBI Taxonomy" id="79929"/>
    <lineage>
        <taxon>Archaea</taxon>
        <taxon>Methanobacteriati</taxon>
        <taxon>Methanobacteriota</taxon>
        <taxon>Methanomada group</taxon>
        <taxon>Methanobacteria</taxon>
        <taxon>Methanobacteriales</taxon>
        <taxon>Methanobacteriaceae</taxon>
        <taxon>Methanothermobacter</taxon>
    </lineage>
</organism>
<keyword evidence="1" id="KW-0378">Hydrolase</keyword>
<dbReference type="Proteomes" id="UP000000345">
    <property type="component" value="Chromosome"/>
</dbReference>
<dbReference type="KEGG" id="mmg:MTBMA_c15940"/>
<evidence type="ECO:0000313" key="2">
    <source>
        <dbReference type="Proteomes" id="UP000000345"/>
    </source>
</evidence>
<dbReference type="EMBL" id="CP001710">
    <property type="protein sequence ID" value="ADL59173.1"/>
    <property type="molecule type" value="Genomic_DNA"/>
</dbReference>
<reference evidence="1 2" key="2">
    <citation type="journal article" date="2010" name="J. Bacteriol.">
        <title>Complete genome sequence of Methanothermobacter marburgensis, a methanoarchaeon model organism.</title>
        <authorList>
            <person name="Liesegang H."/>
            <person name="Kaster A.K."/>
            <person name="Wiezer A."/>
            <person name="Goenrich M."/>
            <person name="Wollherr A."/>
            <person name="Seedorf H."/>
            <person name="Gottschalk G."/>
            <person name="Thauer R.K."/>
        </authorList>
    </citation>
    <scope>NUCLEOTIDE SEQUENCE [LARGE SCALE GENOMIC DNA]</scope>
    <source>
        <strain evidence="2">ATCC BAA-927 / DSM 2133 / JCM 14651 / NBRC 100331 / OCM 82 / Marburg</strain>
    </source>
</reference>
<proteinExistence type="predicted"/>
<accession>D9PY75</accession>
<dbReference type="PaxDb" id="79929-MTBMA_c15940"/>
<dbReference type="STRING" id="79929.MTBMA_c15940"/>